<evidence type="ECO:0000313" key="3">
    <source>
        <dbReference type="Proteomes" id="UP000294257"/>
    </source>
</evidence>
<dbReference type="OrthoDB" id="3262422at2"/>
<dbReference type="Proteomes" id="UP000294257">
    <property type="component" value="Unassembled WGS sequence"/>
</dbReference>
<reference evidence="2 3" key="1">
    <citation type="submission" date="2019-02" db="EMBL/GenBank/DDBJ databases">
        <title>Genomic Encyclopedia of Type Strains, Phase IV (KMG-IV): sequencing the most valuable type-strain genomes for metagenomic binning, comparative biology and taxonomic classification.</title>
        <authorList>
            <person name="Goeker M."/>
        </authorList>
    </citation>
    <scope>NUCLEOTIDE SEQUENCE [LARGE SCALE GENOMIC DNA]</scope>
    <source>
        <strain evidence="2 3">DSM 101727</strain>
    </source>
</reference>
<accession>A0A4Q7KDE4</accession>
<dbReference type="AlphaFoldDB" id="A0A4Q7KDE4"/>
<organism evidence="2 3">
    <name type="scientific">Herbihabitans rhizosphaerae</name>
    <dbReference type="NCBI Taxonomy" id="1872711"/>
    <lineage>
        <taxon>Bacteria</taxon>
        <taxon>Bacillati</taxon>
        <taxon>Actinomycetota</taxon>
        <taxon>Actinomycetes</taxon>
        <taxon>Pseudonocardiales</taxon>
        <taxon>Pseudonocardiaceae</taxon>
        <taxon>Herbihabitans</taxon>
    </lineage>
</organism>
<sequence>MDGYGVIPEQLNTAAGAISTAIGKADDTNLEDVSGKSDSYGHGKVAETIASFCTTWELAKKILQSRSANAGETLEGIARTYVETDQRAKEGLPNPQPGPSPVPGGN</sequence>
<evidence type="ECO:0008006" key="4">
    <source>
        <dbReference type="Google" id="ProtNLM"/>
    </source>
</evidence>
<name>A0A4Q7KDE4_9PSEU</name>
<dbReference type="RefSeq" id="WP_130348382.1">
    <property type="nucleotide sequence ID" value="NZ_SGWQ01000015.1"/>
</dbReference>
<proteinExistence type="predicted"/>
<feature type="region of interest" description="Disordered" evidence="1">
    <location>
        <begin position="81"/>
        <end position="106"/>
    </location>
</feature>
<gene>
    <name evidence="2" type="ORF">EV193_115123</name>
</gene>
<comment type="caution">
    <text evidence="2">The sequence shown here is derived from an EMBL/GenBank/DDBJ whole genome shotgun (WGS) entry which is preliminary data.</text>
</comment>
<dbReference type="EMBL" id="SGWQ01000015">
    <property type="protein sequence ID" value="RZS31244.1"/>
    <property type="molecule type" value="Genomic_DNA"/>
</dbReference>
<evidence type="ECO:0000256" key="1">
    <source>
        <dbReference type="SAM" id="MobiDB-lite"/>
    </source>
</evidence>
<keyword evidence="3" id="KW-1185">Reference proteome</keyword>
<evidence type="ECO:0000313" key="2">
    <source>
        <dbReference type="EMBL" id="RZS31244.1"/>
    </source>
</evidence>
<feature type="compositionally biased region" description="Pro residues" evidence="1">
    <location>
        <begin position="94"/>
        <end position="106"/>
    </location>
</feature>
<protein>
    <recommendedName>
        <fullName evidence="4">Excreted virulence factor EspC (Type VII ESX diderm)</fullName>
    </recommendedName>
</protein>